<feature type="domain" description="RNA polymerase sigma-70 region 2" evidence="7">
    <location>
        <begin position="41"/>
        <end position="108"/>
    </location>
</feature>
<evidence type="ECO:0000256" key="6">
    <source>
        <dbReference type="RuleBase" id="RU000716"/>
    </source>
</evidence>
<dbReference type="PATRIC" id="fig|570277.3.peg.4068"/>
<dbReference type="STRING" id="570277.EZMO1_3773"/>
<accession>A0A142BG47</accession>
<dbReference type="KEGG" id="emp:EZMO1_3773"/>
<dbReference type="Pfam" id="PF08281">
    <property type="entry name" value="Sigma70_r4_2"/>
    <property type="match status" value="1"/>
</dbReference>
<dbReference type="InterPro" id="IPR013249">
    <property type="entry name" value="RNA_pol_sigma70_r4_t2"/>
</dbReference>
<comment type="similarity">
    <text evidence="1 6">Belongs to the sigma-70 factor family. ECF subfamily.</text>
</comment>
<dbReference type="InterPro" id="IPR013324">
    <property type="entry name" value="RNA_pol_sigma_r3/r4-like"/>
</dbReference>
<keyword evidence="3 6" id="KW-0731">Sigma factor</keyword>
<dbReference type="Gene3D" id="1.10.1740.10">
    <property type="match status" value="1"/>
</dbReference>
<dbReference type="Pfam" id="PF04542">
    <property type="entry name" value="Sigma70_r2"/>
    <property type="match status" value="1"/>
</dbReference>
<evidence type="ECO:0000256" key="1">
    <source>
        <dbReference type="ARBA" id="ARBA00010641"/>
    </source>
</evidence>
<protein>
    <recommendedName>
        <fullName evidence="6">RNA polymerase sigma factor</fullName>
    </recommendedName>
</protein>
<sequence length="200" mass="22990">MIPTAIAYKNNMESDNTTPDALRQNLVDLARYRDKQLFVRLYDYFAPRLKNHLIRKGAHSEMAEELVQEAMLSVWRHCGSYNPDKATASTWIFRITRNLWIDRMRKDKPGFIVPMEVYPDFGFEPSYASADSDKLRQAINSLPNQQSQLVYKVYFEGKSHREIADDMDIPLGSVKSGLRLAFDKLRKQIGHADLSTGGES</sequence>
<gene>
    <name evidence="9" type="primary">sigK</name>
    <name evidence="9" type="ORF">EZMO1_3773</name>
</gene>
<proteinExistence type="inferred from homology"/>
<dbReference type="AlphaFoldDB" id="A0A142BG47"/>
<evidence type="ECO:0000256" key="3">
    <source>
        <dbReference type="ARBA" id="ARBA00023082"/>
    </source>
</evidence>
<evidence type="ECO:0000259" key="8">
    <source>
        <dbReference type="Pfam" id="PF08281"/>
    </source>
</evidence>
<dbReference type="NCBIfam" id="TIGR02937">
    <property type="entry name" value="sigma70-ECF"/>
    <property type="match status" value="1"/>
</dbReference>
<dbReference type="GO" id="GO:0006352">
    <property type="term" value="P:DNA-templated transcription initiation"/>
    <property type="evidence" value="ECO:0007669"/>
    <property type="project" value="InterPro"/>
</dbReference>
<reference evidence="9 10" key="1">
    <citation type="journal article" date="2016" name="Front. Microbiol.">
        <title>Genomic Insight into the Host-Endosymbiont Relationship of Endozoicomonas montiporae CL-33(T) with its Coral Host.</title>
        <authorList>
            <person name="Ding J.-Y."/>
            <person name="Shiu J.-H."/>
            <person name="Chen W.-M."/>
            <person name="Chiang Y.-R."/>
            <person name="Tang S.-L."/>
        </authorList>
    </citation>
    <scope>NUCLEOTIDE SEQUENCE [LARGE SCALE GENOMIC DNA]</scope>
    <source>
        <strain evidence="9 10">CL-33</strain>
    </source>
</reference>
<evidence type="ECO:0000256" key="5">
    <source>
        <dbReference type="ARBA" id="ARBA00023163"/>
    </source>
</evidence>
<dbReference type="CDD" id="cd06171">
    <property type="entry name" value="Sigma70_r4"/>
    <property type="match status" value="1"/>
</dbReference>
<feature type="domain" description="RNA polymerase sigma factor 70 region 4 type 2" evidence="8">
    <location>
        <begin position="133"/>
        <end position="185"/>
    </location>
</feature>
<dbReference type="Gene3D" id="1.10.10.10">
    <property type="entry name" value="Winged helix-like DNA-binding domain superfamily/Winged helix DNA-binding domain"/>
    <property type="match status" value="1"/>
</dbReference>
<keyword evidence="2 6" id="KW-0805">Transcription regulation</keyword>
<dbReference type="EMBL" id="CP013251">
    <property type="protein sequence ID" value="AMO57723.1"/>
    <property type="molecule type" value="Genomic_DNA"/>
</dbReference>
<dbReference type="InterPro" id="IPR013325">
    <property type="entry name" value="RNA_pol_sigma_r2"/>
</dbReference>
<evidence type="ECO:0000313" key="9">
    <source>
        <dbReference type="EMBL" id="AMO57723.1"/>
    </source>
</evidence>
<dbReference type="PANTHER" id="PTHR43133:SF62">
    <property type="entry name" value="RNA POLYMERASE SIGMA FACTOR SIGZ"/>
    <property type="match status" value="1"/>
</dbReference>
<dbReference type="PANTHER" id="PTHR43133">
    <property type="entry name" value="RNA POLYMERASE ECF-TYPE SIGMA FACTO"/>
    <property type="match status" value="1"/>
</dbReference>
<evidence type="ECO:0000313" key="10">
    <source>
        <dbReference type="Proteomes" id="UP000071065"/>
    </source>
</evidence>
<evidence type="ECO:0000259" key="7">
    <source>
        <dbReference type="Pfam" id="PF04542"/>
    </source>
</evidence>
<dbReference type="InterPro" id="IPR000838">
    <property type="entry name" value="RNA_pol_sigma70_ECF_CS"/>
</dbReference>
<dbReference type="PROSITE" id="PS01063">
    <property type="entry name" value="SIGMA70_ECF"/>
    <property type="match status" value="1"/>
</dbReference>
<evidence type="ECO:0000256" key="2">
    <source>
        <dbReference type="ARBA" id="ARBA00023015"/>
    </source>
</evidence>
<evidence type="ECO:0000256" key="4">
    <source>
        <dbReference type="ARBA" id="ARBA00023125"/>
    </source>
</evidence>
<dbReference type="GO" id="GO:0003677">
    <property type="term" value="F:DNA binding"/>
    <property type="evidence" value="ECO:0007669"/>
    <property type="project" value="UniProtKB-KW"/>
</dbReference>
<dbReference type="InterPro" id="IPR007627">
    <property type="entry name" value="RNA_pol_sigma70_r2"/>
</dbReference>
<dbReference type="InterPro" id="IPR014284">
    <property type="entry name" value="RNA_pol_sigma-70_dom"/>
</dbReference>
<dbReference type="SUPFAM" id="SSF88946">
    <property type="entry name" value="Sigma2 domain of RNA polymerase sigma factors"/>
    <property type="match status" value="1"/>
</dbReference>
<keyword evidence="4 6" id="KW-0238">DNA-binding</keyword>
<organism evidence="9 10">
    <name type="scientific">Endozoicomonas montiporae CL-33</name>
    <dbReference type="NCBI Taxonomy" id="570277"/>
    <lineage>
        <taxon>Bacteria</taxon>
        <taxon>Pseudomonadati</taxon>
        <taxon>Pseudomonadota</taxon>
        <taxon>Gammaproteobacteria</taxon>
        <taxon>Oceanospirillales</taxon>
        <taxon>Endozoicomonadaceae</taxon>
        <taxon>Endozoicomonas</taxon>
    </lineage>
</organism>
<dbReference type="Proteomes" id="UP000071065">
    <property type="component" value="Chromosome"/>
</dbReference>
<dbReference type="InterPro" id="IPR039425">
    <property type="entry name" value="RNA_pol_sigma-70-like"/>
</dbReference>
<keyword evidence="5 6" id="KW-0804">Transcription</keyword>
<dbReference type="InterPro" id="IPR036388">
    <property type="entry name" value="WH-like_DNA-bd_sf"/>
</dbReference>
<dbReference type="GO" id="GO:0016987">
    <property type="term" value="F:sigma factor activity"/>
    <property type="evidence" value="ECO:0007669"/>
    <property type="project" value="UniProtKB-KW"/>
</dbReference>
<name>A0A142BG47_9GAMM</name>
<dbReference type="SUPFAM" id="SSF88659">
    <property type="entry name" value="Sigma3 and sigma4 domains of RNA polymerase sigma factors"/>
    <property type="match status" value="1"/>
</dbReference>